<dbReference type="SUPFAM" id="SSF161098">
    <property type="entry name" value="MetI-like"/>
    <property type="match status" value="1"/>
</dbReference>
<evidence type="ECO:0000256" key="3">
    <source>
        <dbReference type="ARBA" id="ARBA00022989"/>
    </source>
</evidence>
<keyword evidence="4 6" id="KW-0472">Membrane</keyword>
<evidence type="ECO:0000256" key="2">
    <source>
        <dbReference type="ARBA" id="ARBA00022692"/>
    </source>
</evidence>
<dbReference type="InterPro" id="IPR035906">
    <property type="entry name" value="MetI-like_sf"/>
</dbReference>
<evidence type="ECO:0000313" key="7">
    <source>
        <dbReference type="EMBL" id="AKU14845.1"/>
    </source>
</evidence>
<keyword evidence="3 6" id="KW-1133">Transmembrane helix</keyword>
<dbReference type="Proteomes" id="UP000066480">
    <property type="component" value="Chromosome"/>
</dbReference>
<evidence type="ECO:0000256" key="6">
    <source>
        <dbReference type="SAM" id="Phobius"/>
    </source>
</evidence>
<evidence type="ECO:0000256" key="4">
    <source>
        <dbReference type="ARBA" id="ARBA00023136"/>
    </source>
</evidence>
<dbReference type="GO" id="GO:0016020">
    <property type="term" value="C:membrane"/>
    <property type="evidence" value="ECO:0007669"/>
    <property type="project" value="UniProtKB-SubCell"/>
</dbReference>
<sequence length="569" mass="58887">MSQPPNDENRWAAEQSAQTQQGGPNPPASTWPGGPGATSTVYSPYVPRVTSYGQTTPVGLRVLGAALLLPAVFFWIRDLVVPSWQTAKLSTENRNPLRDTATSVGMDNYENLDYGKALVFALSLALLPALIALVVGPIIGAVAARASTPLRRVITGVLGVLVLLVGTTGIILASLPERSLGDGMDVRVIAMLCGLPVVVGLSGLVFVAVSRTRSAESSGMAPVATAVLVGIIALMAIVAIAIQSLAPSLVATTGGPKGETLTPNLLAYQSGFQRMQFGRGAASQTLTLVIVGVLGLIAGLLILGSRLRVEPAAAEDSPGRSNVSGIVAIVLAVLAVVVIAVLLHDWATGLSDTDLPRGASTPPNLTSNTWTPGIPPAGVAALVAALGGFGLGALRPLGRVSEWLLLPFMPWLFVGLGTLSMTHFIDQIGDDRTLTPPMWVSVPALVVCTLVSAGVRRRWDESQARGGPAPLAAILTLPAAVLLMFLGLIVSHAQNIGWQLAVAVTPEDRTGPVTLVQLRNEMFYTGSGSLPYGLANPLPLTILLAVAGAGLCALLGSLTIRAGRPKWIA</sequence>
<feature type="transmembrane region" description="Helical" evidence="6">
    <location>
        <begin position="281"/>
        <end position="303"/>
    </location>
</feature>
<keyword evidence="8" id="KW-1185">Reference proteome</keyword>
<feature type="transmembrane region" description="Helical" evidence="6">
    <location>
        <begin position="323"/>
        <end position="343"/>
    </location>
</feature>
<dbReference type="RefSeq" id="WP_052589390.1">
    <property type="nucleotide sequence ID" value="NZ_CP011112.1"/>
</dbReference>
<evidence type="ECO:0000256" key="1">
    <source>
        <dbReference type="ARBA" id="ARBA00004141"/>
    </source>
</evidence>
<organism evidence="7 8">
    <name type="scientific">Luteipulveratus mongoliensis</name>
    <dbReference type="NCBI Taxonomy" id="571913"/>
    <lineage>
        <taxon>Bacteria</taxon>
        <taxon>Bacillati</taxon>
        <taxon>Actinomycetota</taxon>
        <taxon>Actinomycetes</taxon>
        <taxon>Micrococcales</taxon>
        <taxon>Dermacoccaceae</taxon>
        <taxon>Luteipulveratus</taxon>
    </lineage>
</organism>
<proteinExistence type="predicted"/>
<feature type="region of interest" description="Disordered" evidence="5">
    <location>
        <begin position="1"/>
        <end position="36"/>
    </location>
</feature>
<dbReference type="STRING" id="571913.VV02_01460"/>
<name>A0A0K1JE31_9MICO</name>
<keyword evidence="2 6" id="KW-0812">Transmembrane</keyword>
<comment type="subcellular location">
    <subcellularLocation>
        <location evidence="1">Membrane</location>
        <topology evidence="1">Multi-pass membrane protein</topology>
    </subcellularLocation>
</comment>
<reference evidence="7 8" key="1">
    <citation type="submission" date="2015-03" db="EMBL/GenBank/DDBJ databases">
        <title>Luteipulveratus halotolerans sp. nov., a novel actinobacterium (Dermacoccaceae) from Sarawak, Malaysia.</title>
        <authorList>
            <person name="Juboi H."/>
            <person name="Basik A."/>
            <person name="Shamsul S.S."/>
            <person name="Arnold P."/>
            <person name="Schmitt E.K."/>
            <person name="Sanglier J.-J."/>
            <person name="Yeo T."/>
        </authorList>
    </citation>
    <scope>NUCLEOTIDE SEQUENCE [LARGE SCALE GENOMIC DNA]</scope>
    <source>
        <strain evidence="7 8">MN07-A0370</strain>
    </source>
</reference>
<gene>
    <name evidence="7" type="ORF">VV02_01460</name>
</gene>
<feature type="transmembrane region" description="Helical" evidence="6">
    <location>
        <begin position="221"/>
        <end position="242"/>
    </location>
</feature>
<evidence type="ECO:0000313" key="8">
    <source>
        <dbReference type="Proteomes" id="UP000066480"/>
    </source>
</evidence>
<feature type="transmembrane region" description="Helical" evidence="6">
    <location>
        <begin position="153"/>
        <end position="176"/>
    </location>
</feature>
<protein>
    <submittedName>
        <fullName evidence="7">Uncharacterized protein</fullName>
    </submittedName>
</protein>
<accession>A0A0K1JE31</accession>
<feature type="transmembrane region" description="Helical" evidence="6">
    <location>
        <begin position="117"/>
        <end position="141"/>
    </location>
</feature>
<evidence type="ECO:0000256" key="5">
    <source>
        <dbReference type="SAM" id="MobiDB-lite"/>
    </source>
</evidence>
<feature type="transmembrane region" description="Helical" evidence="6">
    <location>
        <begin position="373"/>
        <end position="391"/>
    </location>
</feature>
<feature type="transmembrane region" description="Helical" evidence="6">
    <location>
        <begin position="403"/>
        <end position="425"/>
    </location>
</feature>
<dbReference type="OrthoDB" id="3539781at2"/>
<feature type="transmembrane region" description="Helical" evidence="6">
    <location>
        <begin position="188"/>
        <end position="209"/>
    </location>
</feature>
<feature type="transmembrane region" description="Helical" evidence="6">
    <location>
        <begin position="467"/>
        <end position="490"/>
    </location>
</feature>
<dbReference type="Gene3D" id="1.10.3720.10">
    <property type="entry name" value="MetI-like"/>
    <property type="match status" value="1"/>
</dbReference>
<dbReference type="EMBL" id="CP011112">
    <property type="protein sequence ID" value="AKU14845.1"/>
    <property type="molecule type" value="Genomic_DNA"/>
</dbReference>
<feature type="transmembrane region" description="Helical" evidence="6">
    <location>
        <begin position="58"/>
        <end position="76"/>
    </location>
</feature>
<dbReference type="KEGG" id="lmoi:VV02_01460"/>
<feature type="transmembrane region" description="Helical" evidence="6">
    <location>
        <begin position="437"/>
        <end position="455"/>
    </location>
</feature>
<dbReference type="AlphaFoldDB" id="A0A0K1JE31"/>
<feature type="transmembrane region" description="Helical" evidence="6">
    <location>
        <begin position="538"/>
        <end position="560"/>
    </location>
</feature>